<dbReference type="CDD" id="cd01833">
    <property type="entry name" value="XynB_like"/>
    <property type="match status" value="1"/>
</dbReference>
<comment type="caution">
    <text evidence="4">The sequence shown here is derived from an EMBL/GenBank/DDBJ whole genome shotgun (WGS) entry which is preliminary data.</text>
</comment>
<gene>
    <name evidence="4" type="ORF">C8A05DRAFT_42499</name>
</gene>
<dbReference type="GO" id="GO:0004622">
    <property type="term" value="F:phosphatidylcholine lysophospholipase activity"/>
    <property type="evidence" value="ECO:0007669"/>
    <property type="project" value="TreeGrafter"/>
</dbReference>
<feature type="chain" id="PRO_5043049216" description="SGNH hydrolase-type esterase domain-containing protein" evidence="2">
    <location>
        <begin position="28"/>
        <end position="871"/>
    </location>
</feature>
<dbReference type="InterPro" id="IPR013517">
    <property type="entry name" value="FG-GAP"/>
</dbReference>
<evidence type="ECO:0000259" key="3">
    <source>
        <dbReference type="Pfam" id="PF13472"/>
    </source>
</evidence>
<dbReference type="InterPro" id="IPR036514">
    <property type="entry name" value="SGNH_hydro_sf"/>
</dbReference>
<keyword evidence="5" id="KW-1185">Reference proteome</keyword>
<dbReference type="Pfam" id="PF13472">
    <property type="entry name" value="Lipase_GDSL_2"/>
    <property type="match status" value="1"/>
</dbReference>
<dbReference type="Pfam" id="PF13517">
    <property type="entry name" value="FG-GAP_3"/>
    <property type="match status" value="2"/>
</dbReference>
<feature type="domain" description="SGNH hydrolase-type esterase" evidence="3">
    <location>
        <begin position="57"/>
        <end position="232"/>
    </location>
</feature>
<name>A0AAN6MQ47_9PEZI</name>
<dbReference type="SUPFAM" id="SSF52266">
    <property type="entry name" value="SGNH hydrolase"/>
    <property type="match status" value="1"/>
</dbReference>
<dbReference type="InterPro" id="IPR028994">
    <property type="entry name" value="Integrin_alpha_N"/>
</dbReference>
<evidence type="ECO:0000313" key="4">
    <source>
        <dbReference type="EMBL" id="KAK3904393.1"/>
    </source>
</evidence>
<evidence type="ECO:0000256" key="1">
    <source>
        <dbReference type="ARBA" id="ARBA00022729"/>
    </source>
</evidence>
<keyword evidence="1 2" id="KW-0732">Signal</keyword>
<dbReference type="EMBL" id="MU855399">
    <property type="protein sequence ID" value="KAK3904393.1"/>
    <property type="molecule type" value="Genomic_DNA"/>
</dbReference>
<dbReference type="InterPro" id="IPR051532">
    <property type="entry name" value="Ester_Hydrolysis_Enzymes"/>
</dbReference>
<reference evidence="4" key="1">
    <citation type="journal article" date="2023" name="Mol. Phylogenet. Evol.">
        <title>Genome-scale phylogeny and comparative genomics of the fungal order Sordariales.</title>
        <authorList>
            <person name="Hensen N."/>
            <person name="Bonometti L."/>
            <person name="Westerberg I."/>
            <person name="Brannstrom I.O."/>
            <person name="Guillou S."/>
            <person name="Cros-Aarteil S."/>
            <person name="Calhoun S."/>
            <person name="Haridas S."/>
            <person name="Kuo A."/>
            <person name="Mondo S."/>
            <person name="Pangilinan J."/>
            <person name="Riley R."/>
            <person name="LaButti K."/>
            <person name="Andreopoulos B."/>
            <person name="Lipzen A."/>
            <person name="Chen C."/>
            <person name="Yan M."/>
            <person name="Daum C."/>
            <person name="Ng V."/>
            <person name="Clum A."/>
            <person name="Steindorff A."/>
            <person name="Ohm R.A."/>
            <person name="Martin F."/>
            <person name="Silar P."/>
            <person name="Natvig D.O."/>
            <person name="Lalanne C."/>
            <person name="Gautier V."/>
            <person name="Ament-Velasquez S.L."/>
            <person name="Kruys A."/>
            <person name="Hutchinson M.I."/>
            <person name="Powell A.J."/>
            <person name="Barry K."/>
            <person name="Miller A.N."/>
            <person name="Grigoriev I.V."/>
            <person name="Debuchy R."/>
            <person name="Gladieux P."/>
            <person name="Hiltunen Thoren M."/>
            <person name="Johannesson H."/>
        </authorList>
    </citation>
    <scope>NUCLEOTIDE SEQUENCE</scope>
    <source>
        <strain evidence="4">CBS 103.79</strain>
    </source>
</reference>
<organism evidence="4 5">
    <name type="scientific">Staphylotrichum tortipilum</name>
    <dbReference type="NCBI Taxonomy" id="2831512"/>
    <lineage>
        <taxon>Eukaryota</taxon>
        <taxon>Fungi</taxon>
        <taxon>Dikarya</taxon>
        <taxon>Ascomycota</taxon>
        <taxon>Pezizomycotina</taxon>
        <taxon>Sordariomycetes</taxon>
        <taxon>Sordariomycetidae</taxon>
        <taxon>Sordariales</taxon>
        <taxon>Chaetomiaceae</taxon>
        <taxon>Staphylotrichum</taxon>
    </lineage>
</organism>
<dbReference type="PANTHER" id="PTHR30383:SF31">
    <property type="entry name" value="SGNH HYDROLASE-TYPE ESTERASE DOMAIN-CONTAINING PROTEIN-RELATED"/>
    <property type="match status" value="1"/>
</dbReference>
<evidence type="ECO:0000256" key="2">
    <source>
        <dbReference type="SAM" id="SignalP"/>
    </source>
</evidence>
<dbReference type="Gene3D" id="3.40.50.1110">
    <property type="entry name" value="SGNH hydrolase"/>
    <property type="match status" value="1"/>
</dbReference>
<dbReference type="Proteomes" id="UP001303889">
    <property type="component" value="Unassembled WGS sequence"/>
</dbReference>
<reference evidence="4" key="2">
    <citation type="submission" date="2023-05" db="EMBL/GenBank/DDBJ databases">
        <authorList>
            <consortium name="Lawrence Berkeley National Laboratory"/>
            <person name="Steindorff A."/>
            <person name="Hensen N."/>
            <person name="Bonometti L."/>
            <person name="Westerberg I."/>
            <person name="Brannstrom I.O."/>
            <person name="Guillou S."/>
            <person name="Cros-Aarteil S."/>
            <person name="Calhoun S."/>
            <person name="Haridas S."/>
            <person name="Kuo A."/>
            <person name="Mondo S."/>
            <person name="Pangilinan J."/>
            <person name="Riley R."/>
            <person name="Labutti K."/>
            <person name="Andreopoulos B."/>
            <person name="Lipzen A."/>
            <person name="Chen C."/>
            <person name="Yanf M."/>
            <person name="Daum C."/>
            <person name="Ng V."/>
            <person name="Clum A."/>
            <person name="Ohm R."/>
            <person name="Martin F."/>
            <person name="Silar P."/>
            <person name="Natvig D."/>
            <person name="Lalanne C."/>
            <person name="Gautier V."/>
            <person name="Ament-Velasquez S.L."/>
            <person name="Kruys A."/>
            <person name="Hutchinson M.I."/>
            <person name="Powell A.J."/>
            <person name="Barry K."/>
            <person name="Miller A.N."/>
            <person name="Grigoriev I.V."/>
            <person name="Debuchy R."/>
            <person name="Gladieux P."/>
            <person name="Thoren M.H."/>
            <person name="Johannesson H."/>
        </authorList>
    </citation>
    <scope>NUCLEOTIDE SEQUENCE</scope>
    <source>
        <strain evidence="4">CBS 103.79</strain>
    </source>
</reference>
<accession>A0AAN6MQ47</accession>
<dbReference type="AlphaFoldDB" id="A0AAN6MQ47"/>
<dbReference type="PANTHER" id="PTHR30383">
    <property type="entry name" value="THIOESTERASE 1/PROTEASE 1/LYSOPHOSPHOLIPASE L1"/>
    <property type="match status" value="1"/>
</dbReference>
<dbReference type="SUPFAM" id="SSF69318">
    <property type="entry name" value="Integrin alpha N-terminal domain"/>
    <property type="match status" value="1"/>
</dbReference>
<evidence type="ECO:0000313" key="5">
    <source>
        <dbReference type="Proteomes" id="UP001303889"/>
    </source>
</evidence>
<sequence length="871" mass="94954">MLVPTANLTVAGWTAVLWLVFFQSITAGTSLSTSDPRDFNSTLATRAGTFYLRILPLGASITFGLMSSDGNGYRKALRDKLRFDGWNVNMVGSRSGGTMNDRDVEGWEGYRVDEIDAKARAVVPLYKPNVVLINAGTNDATQGYSVESTGDRMRTLINYIFDTTPNVCVVLSALIPNTVNPGNVALINSQYRTLAQELISNGKRLVLADFGDGWLTTADLIDTTHPNDFGYKKMASQWHQAISQAETKGWLSAPSNNVTFSDAMGGTTMCDKSLSNADPRGRTQVLKALSPRIIDDGQYQHSSQAMGRIHAGWYAGSDTVWFAQLINNNGADRGRERDDWVFSQGAAGIYYRENLGGGTFGEKTHIPSLGAACEPGAIRWGDVNNDGLADYICLGPEGNMYVSINDGGKPPRFRDVGLYKTAPGGYARTNVRLGDIDGDGRLDYCVVAGNGDIYCWRNGGVGEMAAYWQDFGEGKPVFTGKGMGSIDGVHLVDINGDFRSDWLWLDDTGKATTYINQRGQTKGLIPNWDSVGVTHGGMGEAGARSQIRFARLYESGRSDYVYVKCLTLQNGRCDYEVRAWKNTGGGGAHQKGDGARWCDMSGTGNDDYVFIDHNSKITIFRNSNTPPNTDYSGWYDEGVVLDLGGINRKAIHLGDWNGDGRCDVIVTDKATGALDVYYTSWDRASNQFSFSAKTRVVGSGCTQGWGVGLYDLGIQFADIDGDKRVDYMCLEPNGRVTGWLNKPGGLQWMNQIKFSVGKDRADHRWADVNGDGRDDFMGIDSFSGDTEVWYNMGERQISGSSFWWDARGKTYQGSSTGPNLHFPNLGGQGRADMTEVNPKTALGWTWFNSCPAGGDDGEIADPGLPLPPLQG</sequence>
<feature type="signal peptide" evidence="2">
    <location>
        <begin position="1"/>
        <end position="27"/>
    </location>
</feature>
<dbReference type="InterPro" id="IPR013830">
    <property type="entry name" value="SGNH_hydro"/>
</dbReference>
<protein>
    <recommendedName>
        <fullName evidence="3">SGNH hydrolase-type esterase domain-containing protein</fullName>
    </recommendedName>
</protein>
<proteinExistence type="predicted"/>